<sequence length="475" mass="53388">MLENLLAVIREENLSEQLYHSLVGIKLTEHRVDQHGHLSRRPQPHAWANRADHPYLREGKRPSQVTLVTEPNPNIGGILDRLDTLQTVAYRSLEGDDRIWPLTLPPKIEAAELASAGAGHQTDWLTGVKISYSLPDPVIHRLYSHYTADFDSVVAFKNELYFRVAQNFVRYQWLLTYLFGATPMAEKGFLDTLPELPQRPVRSLRYCGALPAGTPVTYTSLGAHLGALQRLIAAGAAVPAGPVTLKGQPTPQDFLTGGIGYLEFNGFDNTPFTANGVSRHALYFLKTFMIYLLVTPLPTTNLAAVLTAARQQNIAVALEQPDQPTQFQTAGEEIFQAMKTMAQKLHAHTEQWGAIDDLGEVLTHPELTPAAKIMTRVEQHSLMDYGLRVANAWRYQRLNSVALLPVYKDLNFRCQHFILMAMQAGIQFYQVKDEFGADLLMFTYQGVTQVLQERDTQTKDPRAQLRELFPELPEF</sequence>
<dbReference type="PANTHER" id="PTHR38761:SF1">
    <property type="entry name" value="GLUTAMATE--CYSTEINE LIGASE"/>
    <property type="match status" value="1"/>
</dbReference>
<dbReference type="InterPro" id="IPR014746">
    <property type="entry name" value="Gln_synth/guanido_kin_cat_dom"/>
</dbReference>
<evidence type="ECO:0000256" key="9">
    <source>
        <dbReference type="RuleBase" id="RU004391"/>
    </source>
</evidence>
<dbReference type="PATRIC" id="fig|1423715.3.peg.1735"/>
<dbReference type="Gene3D" id="3.30.590.20">
    <property type="match status" value="1"/>
</dbReference>
<feature type="domain" description="Glutamate--cysteine ligase" evidence="10">
    <location>
        <begin position="119"/>
        <end position="192"/>
    </location>
</feature>
<dbReference type="EMBL" id="AZDV01000001">
    <property type="protein sequence ID" value="KRK96763.1"/>
    <property type="molecule type" value="Genomic_DNA"/>
</dbReference>
<reference evidence="11 12" key="1">
    <citation type="journal article" date="2015" name="Genome Announc.">
        <title>Expanding the biotechnology potential of lactobacilli through comparative genomics of 213 strains and associated genera.</title>
        <authorList>
            <person name="Sun Z."/>
            <person name="Harris H.M."/>
            <person name="McCann A."/>
            <person name="Guo C."/>
            <person name="Argimon S."/>
            <person name="Zhang W."/>
            <person name="Yang X."/>
            <person name="Jeffery I.B."/>
            <person name="Cooney J.C."/>
            <person name="Kagawa T.F."/>
            <person name="Liu W."/>
            <person name="Song Y."/>
            <person name="Salvetti E."/>
            <person name="Wrobel A."/>
            <person name="Rasinkangas P."/>
            <person name="Parkhill J."/>
            <person name="Rea M.C."/>
            <person name="O'Sullivan O."/>
            <person name="Ritari J."/>
            <person name="Douillard F.P."/>
            <person name="Paul Ross R."/>
            <person name="Yang R."/>
            <person name="Briner A.E."/>
            <person name="Felis G.E."/>
            <person name="de Vos W.M."/>
            <person name="Barrangou R."/>
            <person name="Klaenhammer T.R."/>
            <person name="Caufield P.W."/>
            <person name="Cui Y."/>
            <person name="Zhang H."/>
            <person name="O'Toole P.W."/>
        </authorList>
    </citation>
    <scope>NUCLEOTIDE SEQUENCE [LARGE SCALE GENOMIC DNA]</scope>
    <source>
        <strain evidence="11 12">DSM 19394</strain>
    </source>
</reference>
<dbReference type="GO" id="GO:0046872">
    <property type="term" value="F:metal ion binding"/>
    <property type="evidence" value="ECO:0007669"/>
    <property type="project" value="TreeGrafter"/>
</dbReference>
<dbReference type="Pfam" id="PF04262">
    <property type="entry name" value="Glu_cys_ligase"/>
    <property type="match status" value="2"/>
</dbReference>
<dbReference type="InterPro" id="IPR006334">
    <property type="entry name" value="Glut_cys_ligase"/>
</dbReference>
<organism evidence="11 12">
    <name type="scientific">Levilactobacillus acidifarinae DSM 19394 = JCM 15949</name>
    <dbReference type="NCBI Taxonomy" id="1423715"/>
    <lineage>
        <taxon>Bacteria</taxon>
        <taxon>Bacillati</taxon>
        <taxon>Bacillota</taxon>
        <taxon>Bacilli</taxon>
        <taxon>Lactobacillales</taxon>
        <taxon>Lactobacillaceae</taxon>
        <taxon>Levilactobacillus</taxon>
    </lineage>
</organism>
<dbReference type="STRING" id="1423715.FD25_GL001690"/>
<keyword evidence="5" id="KW-0547">Nucleotide-binding</keyword>
<evidence type="ECO:0000256" key="6">
    <source>
        <dbReference type="ARBA" id="ARBA00022840"/>
    </source>
</evidence>
<dbReference type="GO" id="GO:0005829">
    <property type="term" value="C:cytosol"/>
    <property type="evidence" value="ECO:0007669"/>
    <property type="project" value="TreeGrafter"/>
</dbReference>
<accession>A0A0R1LLG9</accession>
<dbReference type="UniPathway" id="UPA00142">
    <property type="reaction ID" value="UER00209"/>
</dbReference>
<evidence type="ECO:0000259" key="10">
    <source>
        <dbReference type="Pfam" id="PF04262"/>
    </source>
</evidence>
<evidence type="ECO:0000256" key="2">
    <source>
        <dbReference type="ARBA" id="ARBA00012220"/>
    </source>
</evidence>
<name>A0A0R1LLG9_9LACO</name>
<comment type="pathway">
    <text evidence="1 9">Sulfur metabolism; glutathione biosynthesis; glutathione from L-cysteine and L-glutamate: step 1/2.</text>
</comment>
<evidence type="ECO:0000256" key="3">
    <source>
        <dbReference type="ARBA" id="ARBA00022598"/>
    </source>
</evidence>
<proteinExistence type="inferred from homology"/>
<evidence type="ECO:0000313" key="11">
    <source>
        <dbReference type="EMBL" id="KRK96763.1"/>
    </source>
</evidence>
<dbReference type="InterPro" id="IPR007370">
    <property type="entry name" value="Glu_cys_ligase"/>
</dbReference>
<keyword evidence="6" id="KW-0067">ATP-binding</keyword>
<evidence type="ECO:0000256" key="7">
    <source>
        <dbReference type="ARBA" id="ARBA00048819"/>
    </source>
</evidence>
<evidence type="ECO:0000256" key="1">
    <source>
        <dbReference type="ARBA" id="ARBA00005006"/>
    </source>
</evidence>
<dbReference type="EC" id="6.3.2.2" evidence="2 9"/>
<dbReference type="PANTHER" id="PTHR38761">
    <property type="entry name" value="GLUTAMATE--CYSTEINE LIGASE"/>
    <property type="match status" value="1"/>
</dbReference>
<dbReference type="GO" id="GO:0005524">
    <property type="term" value="F:ATP binding"/>
    <property type="evidence" value="ECO:0007669"/>
    <property type="project" value="UniProtKB-KW"/>
</dbReference>
<dbReference type="SUPFAM" id="SSF55931">
    <property type="entry name" value="Glutamine synthetase/guanido kinase"/>
    <property type="match status" value="1"/>
</dbReference>
<dbReference type="GO" id="GO:0004357">
    <property type="term" value="F:glutamate-cysteine ligase activity"/>
    <property type="evidence" value="ECO:0007669"/>
    <property type="project" value="UniProtKB-EC"/>
</dbReference>
<comment type="similarity">
    <text evidence="8">Belongs to the glutamate--cysteine ligase type 1 family.</text>
</comment>
<evidence type="ECO:0000256" key="8">
    <source>
        <dbReference type="RuleBase" id="RU003544"/>
    </source>
</evidence>
<keyword evidence="4 8" id="KW-0317">Glutathione biosynthesis</keyword>
<dbReference type="OrthoDB" id="9803907at2"/>
<evidence type="ECO:0000256" key="4">
    <source>
        <dbReference type="ARBA" id="ARBA00022684"/>
    </source>
</evidence>
<dbReference type="AlphaFoldDB" id="A0A0R1LLG9"/>
<dbReference type="Proteomes" id="UP000051955">
    <property type="component" value="Unassembled WGS sequence"/>
</dbReference>
<dbReference type="RefSeq" id="WP_057800578.1">
    <property type="nucleotide sequence ID" value="NZ_AZDV01000001.1"/>
</dbReference>
<protein>
    <recommendedName>
        <fullName evidence="2 9">Glutamate--cysteine ligase</fullName>
        <ecNumber evidence="2 9">6.3.2.2</ecNumber>
    </recommendedName>
</protein>
<comment type="catalytic activity">
    <reaction evidence="7 9">
        <text>L-cysteine + L-glutamate + ATP = gamma-L-glutamyl-L-cysteine + ADP + phosphate + H(+)</text>
        <dbReference type="Rhea" id="RHEA:13285"/>
        <dbReference type="ChEBI" id="CHEBI:15378"/>
        <dbReference type="ChEBI" id="CHEBI:29985"/>
        <dbReference type="ChEBI" id="CHEBI:30616"/>
        <dbReference type="ChEBI" id="CHEBI:35235"/>
        <dbReference type="ChEBI" id="CHEBI:43474"/>
        <dbReference type="ChEBI" id="CHEBI:58173"/>
        <dbReference type="ChEBI" id="CHEBI:456216"/>
        <dbReference type="EC" id="6.3.2.2"/>
    </reaction>
</comment>
<comment type="caution">
    <text evidence="11">The sequence shown here is derived from an EMBL/GenBank/DDBJ whole genome shotgun (WGS) entry which is preliminary data.</text>
</comment>
<gene>
    <name evidence="11" type="ORF">FD25_GL001690</name>
</gene>
<dbReference type="GO" id="GO:0006750">
    <property type="term" value="P:glutathione biosynthetic process"/>
    <property type="evidence" value="ECO:0007669"/>
    <property type="project" value="UniProtKB-UniPathway"/>
</dbReference>
<keyword evidence="3 8" id="KW-0436">Ligase</keyword>
<feature type="domain" description="Glutamate--cysteine ligase" evidence="10">
    <location>
        <begin position="7"/>
        <end position="111"/>
    </location>
</feature>
<keyword evidence="12" id="KW-1185">Reference proteome</keyword>
<evidence type="ECO:0000256" key="5">
    <source>
        <dbReference type="ARBA" id="ARBA00022741"/>
    </source>
</evidence>
<evidence type="ECO:0000313" key="12">
    <source>
        <dbReference type="Proteomes" id="UP000051955"/>
    </source>
</evidence>